<protein>
    <submittedName>
        <fullName evidence="1">Uncharacterized protein</fullName>
    </submittedName>
</protein>
<evidence type="ECO:0000313" key="2">
    <source>
        <dbReference type="Proteomes" id="UP000184038"/>
    </source>
</evidence>
<dbReference type="STRING" id="1120996.SAMN02746066_02648"/>
<keyword evidence="2" id="KW-1185">Reference proteome</keyword>
<dbReference type="OrthoDB" id="1684927at2"/>
<dbReference type="RefSeq" id="WP_073288447.1">
    <property type="nucleotide sequence ID" value="NZ_FRCP01000013.1"/>
</dbReference>
<dbReference type="Proteomes" id="UP000184038">
    <property type="component" value="Unassembled WGS sequence"/>
</dbReference>
<proteinExistence type="predicted"/>
<name>A0A1M7KBE8_9FIRM</name>
<reference evidence="1 2" key="1">
    <citation type="submission" date="2016-11" db="EMBL/GenBank/DDBJ databases">
        <authorList>
            <person name="Jaros S."/>
            <person name="Januszkiewicz K."/>
            <person name="Wedrychowicz H."/>
        </authorList>
    </citation>
    <scope>NUCLEOTIDE SEQUENCE [LARGE SCALE GENOMIC DNA]</scope>
    <source>
        <strain evidence="1 2">DSM 15930</strain>
    </source>
</reference>
<evidence type="ECO:0000313" key="1">
    <source>
        <dbReference type="EMBL" id="SHM62554.1"/>
    </source>
</evidence>
<accession>A0A1M7KBE8</accession>
<dbReference type="AlphaFoldDB" id="A0A1M7KBE8"/>
<gene>
    <name evidence="1" type="ORF">SAMN02746066_02648</name>
</gene>
<organism evidence="1 2">
    <name type="scientific">Anaerosporobacter mobilis DSM 15930</name>
    <dbReference type="NCBI Taxonomy" id="1120996"/>
    <lineage>
        <taxon>Bacteria</taxon>
        <taxon>Bacillati</taxon>
        <taxon>Bacillota</taxon>
        <taxon>Clostridia</taxon>
        <taxon>Lachnospirales</taxon>
        <taxon>Lachnospiraceae</taxon>
        <taxon>Anaerosporobacter</taxon>
    </lineage>
</organism>
<sequence length="212" mass="23919">MIRSQRFCDTPRKQYNASTDNEICDYSQTPDIISGTPKRSAESNTRMMNPRPSLIPIYGTVVDVTTDYFNLQTDCISNYNITVRTEDNQDVHFIIDADTYFVDCVTQEKGVKIVGFYDELAAIPLIYPPQYPIKVIALNLPGRFIKADFFDCYLVSNDNQLQLVVSNNTYIVDEDGKPYCGNISNKYMVALYASSTMSIPAVTTPNVIIVLN</sequence>
<dbReference type="EMBL" id="FRCP01000013">
    <property type="protein sequence ID" value="SHM62554.1"/>
    <property type="molecule type" value="Genomic_DNA"/>
</dbReference>